<dbReference type="InterPro" id="IPR036047">
    <property type="entry name" value="F-box-like_dom_sf"/>
</dbReference>
<dbReference type="AlphaFoldDB" id="A0A2V1DUA6"/>
<evidence type="ECO:0000313" key="3">
    <source>
        <dbReference type="Proteomes" id="UP000244855"/>
    </source>
</evidence>
<name>A0A2V1DUA6_9PLEO</name>
<gene>
    <name evidence="2" type="ORF">DM02DRAFT_704522</name>
</gene>
<accession>A0A2V1DUA6</accession>
<dbReference type="OrthoDB" id="421226at2759"/>
<dbReference type="InterPro" id="IPR001810">
    <property type="entry name" value="F-box_dom"/>
</dbReference>
<feature type="domain" description="F-box" evidence="1">
    <location>
        <begin position="18"/>
        <end position="60"/>
    </location>
</feature>
<evidence type="ECO:0000259" key="1">
    <source>
        <dbReference type="Pfam" id="PF12937"/>
    </source>
</evidence>
<sequence length="341" mass="39673">MDLFILYQPPASCAIQADKLPEEILDLIASYSSQRALWALSQTCRKMYRITLPYLYKSPIIKGTESWAKFLEVTSNDAQLAAMIHNIEASVTRKEDVKAYKRKNKNTFGRGRKSYAIPSADRQAFDHHIERMLLATCIHRDRFQLYINLTQVFLRSNIRHLPLWTVLFFPRLKHLAIDWRAEISKEQMRVWPIPPNLHLDTLVLSRNFGQYNFTYSMPCLLPYLRRAISKVRRIAVVGTSSEDADPVRFLLSHQILLGVYNTYSDSALRKGDCLWPLMSVWMQSPFTLWPFHVEVQRADNDEHLEICDTISMLQSTTSHSVTGHFAKGEWDTMFSLEVRRS</sequence>
<organism evidence="2 3">
    <name type="scientific">Periconia macrospinosa</name>
    <dbReference type="NCBI Taxonomy" id="97972"/>
    <lineage>
        <taxon>Eukaryota</taxon>
        <taxon>Fungi</taxon>
        <taxon>Dikarya</taxon>
        <taxon>Ascomycota</taxon>
        <taxon>Pezizomycotina</taxon>
        <taxon>Dothideomycetes</taxon>
        <taxon>Pleosporomycetidae</taxon>
        <taxon>Pleosporales</taxon>
        <taxon>Massarineae</taxon>
        <taxon>Periconiaceae</taxon>
        <taxon>Periconia</taxon>
    </lineage>
</organism>
<evidence type="ECO:0000313" key="2">
    <source>
        <dbReference type="EMBL" id="PVI01669.1"/>
    </source>
</evidence>
<protein>
    <recommendedName>
        <fullName evidence="1">F-box domain-containing protein</fullName>
    </recommendedName>
</protein>
<keyword evidence="3" id="KW-1185">Reference proteome</keyword>
<dbReference type="EMBL" id="KZ805354">
    <property type="protein sequence ID" value="PVI01669.1"/>
    <property type="molecule type" value="Genomic_DNA"/>
</dbReference>
<reference evidence="2 3" key="1">
    <citation type="journal article" date="2018" name="Sci. Rep.">
        <title>Comparative genomics provides insights into the lifestyle and reveals functional heterogeneity of dark septate endophytic fungi.</title>
        <authorList>
            <person name="Knapp D.G."/>
            <person name="Nemeth J.B."/>
            <person name="Barry K."/>
            <person name="Hainaut M."/>
            <person name="Henrissat B."/>
            <person name="Johnson J."/>
            <person name="Kuo A."/>
            <person name="Lim J.H.P."/>
            <person name="Lipzen A."/>
            <person name="Nolan M."/>
            <person name="Ohm R.A."/>
            <person name="Tamas L."/>
            <person name="Grigoriev I.V."/>
            <person name="Spatafora J.W."/>
            <person name="Nagy L.G."/>
            <person name="Kovacs G.M."/>
        </authorList>
    </citation>
    <scope>NUCLEOTIDE SEQUENCE [LARGE SCALE GENOMIC DNA]</scope>
    <source>
        <strain evidence="2 3">DSE2036</strain>
    </source>
</reference>
<dbReference type="Proteomes" id="UP000244855">
    <property type="component" value="Unassembled WGS sequence"/>
</dbReference>
<dbReference type="SUPFAM" id="SSF81383">
    <property type="entry name" value="F-box domain"/>
    <property type="match status" value="1"/>
</dbReference>
<proteinExistence type="predicted"/>
<dbReference type="Pfam" id="PF12937">
    <property type="entry name" value="F-box-like"/>
    <property type="match status" value="1"/>
</dbReference>